<gene>
    <name evidence="2" type="ORF">Naga_100033g7</name>
</gene>
<dbReference type="AlphaFoldDB" id="W7TX05"/>
<dbReference type="EMBL" id="AZIL01000030">
    <property type="protein sequence ID" value="EWM30582.1"/>
    <property type="molecule type" value="Genomic_DNA"/>
</dbReference>
<sequence>MPMENGITALRLWKTASSASDFRDAIDAHYQACIVAMERAGKKELVKLDNFWRKTFPATLQRRQSENKGNDCWITKEELVQTMQWKLARGKMRPLMNLVRGNDSGTVERISRSALIAAQKGDISNAVTIFSGAELKGVGPATASALLAAYRPDLFPFMADEPTMLVLDESGQNGKLKYNLAEYLVFQRAIIGKCREINVPGEKAKSGTARPLDAEEVGRALWCLNRAEALGLLSQEEQRTLLGTKRQAHDSQGVDGRKEQRADRKKKKQSD</sequence>
<protein>
    <submittedName>
        <fullName evidence="2">Uncharacterized protein</fullName>
    </submittedName>
</protein>
<dbReference type="Proteomes" id="UP000019335">
    <property type="component" value="Chromosome 1"/>
</dbReference>
<reference evidence="2 3" key="1">
    <citation type="journal article" date="2014" name="Mol. Plant">
        <title>Chromosome Scale Genome Assembly and Transcriptome Profiling of Nannochloropsis gaditana in Nitrogen Depletion.</title>
        <authorList>
            <person name="Corteggiani Carpinelli E."/>
            <person name="Telatin A."/>
            <person name="Vitulo N."/>
            <person name="Forcato C."/>
            <person name="D'Angelo M."/>
            <person name="Schiavon R."/>
            <person name="Vezzi A."/>
            <person name="Giacometti G.M."/>
            <person name="Morosinotto T."/>
            <person name="Valle G."/>
        </authorList>
    </citation>
    <scope>NUCLEOTIDE SEQUENCE [LARGE SCALE GENOMIC DNA]</scope>
    <source>
        <strain evidence="2 3">B-31</strain>
    </source>
</reference>
<evidence type="ECO:0000313" key="3">
    <source>
        <dbReference type="Proteomes" id="UP000019335"/>
    </source>
</evidence>
<proteinExistence type="predicted"/>
<name>W7TX05_9STRA</name>
<organism evidence="2 3">
    <name type="scientific">Nannochloropsis gaditana</name>
    <dbReference type="NCBI Taxonomy" id="72520"/>
    <lineage>
        <taxon>Eukaryota</taxon>
        <taxon>Sar</taxon>
        <taxon>Stramenopiles</taxon>
        <taxon>Ochrophyta</taxon>
        <taxon>Eustigmatophyceae</taxon>
        <taxon>Eustigmatales</taxon>
        <taxon>Monodopsidaceae</taxon>
        <taxon>Nannochloropsis</taxon>
    </lineage>
</organism>
<feature type="region of interest" description="Disordered" evidence="1">
    <location>
        <begin position="241"/>
        <end position="271"/>
    </location>
</feature>
<comment type="caution">
    <text evidence="2">The sequence shown here is derived from an EMBL/GenBank/DDBJ whole genome shotgun (WGS) entry which is preliminary data.</text>
</comment>
<keyword evidence="3" id="KW-1185">Reference proteome</keyword>
<evidence type="ECO:0000313" key="2">
    <source>
        <dbReference type="EMBL" id="EWM30582.1"/>
    </source>
</evidence>
<evidence type="ECO:0000256" key="1">
    <source>
        <dbReference type="SAM" id="MobiDB-lite"/>
    </source>
</evidence>
<dbReference type="PANTHER" id="PTHR21521:SF0">
    <property type="entry name" value="AMUN, ISOFORM A"/>
    <property type="match status" value="1"/>
</dbReference>
<dbReference type="OrthoDB" id="185765at2759"/>
<dbReference type="PANTHER" id="PTHR21521">
    <property type="entry name" value="AMUN, ISOFORM A"/>
    <property type="match status" value="1"/>
</dbReference>
<accession>W7TX05</accession>